<sequence>MSRKLLIGIIISSVVLFVLIIIASALSPKDIDWSRTYNVNDKIPFGLYVFNNEAEGLFKNHDITKFSSSPYEFLDAHYNYDTRKYEAGSILKVSGNNTLDPSSVQELLYYADYGNTVMLSMEHMPQKLLDTLGLRIKYEQPADSVQLTVKNNKARKFWFKEGIVPRYFDSISQNNDSITILGYETFKGVKKPDFIEVRFGDGRILLHTQPIAFTNFYLLKNNYYQYAEEVTSKIPVGKLFWQNIDDEEMEDRSSLRYIMQQPALRAAWRLGLLGLLIFILFNAKRKQRVVPIVSPLLNTTISFAKTIGNLYYQERNHHTIIEKKIIYFLEYVRNEYLIDTYSLDDGFIQKLHQKTGKPVDDIQKAVNLIKKHRHALNSTEADVVEINNAIEKLRL</sequence>
<name>A0ABW8YZJ6_9FLAO</name>
<organism evidence="2 3">
    <name type="scientific">Flavobacterium rhizosphaerae</name>
    <dbReference type="NCBI Taxonomy" id="3163298"/>
    <lineage>
        <taxon>Bacteria</taxon>
        <taxon>Pseudomonadati</taxon>
        <taxon>Bacteroidota</taxon>
        <taxon>Flavobacteriia</taxon>
        <taxon>Flavobacteriales</taxon>
        <taxon>Flavobacteriaceae</taxon>
        <taxon>Flavobacterium</taxon>
    </lineage>
</organism>
<evidence type="ECO:0000313" key="3">
    <source>
        <dbReference type="Proteomes" id="UP001629156"/>
    </source>
</evidence>
<keyword evidence="1" id="KW-0812">Transmembrane</keyword>
<protein>
    <submittedName>
        <fullName evidence="2">DUF4350 domain-containing protein</fullName>
    </submittedName>
</protein>
<feature type="transmembrane region" description="Helical" evidence="1">
    <location>
        <begin position="266"/>
        <end position="283"/>
    </location>
</feature>
<gene>
    <name evidence="2" type="ORF">ABS766_15145</name>
</gene>
<keyword evidence="1" id="KW-1133">Transmembrane helix</keyword>
<evidence type="ECO:0000256" key="1">
    <source>
        <dbReference type="SAM" id="Phobius"/>
    </source>
</evidence>
<proteinExistence type="predicted"/>
<feature type="transmembrane region" description="Helical" evidence="1">
    <location>
        <begin position="6"/>
        <end position="26"/>
    </location>
</feature>
<evidence type="ECO:0000313" key="2">
    <source>
        <dbReference type="EMBL" id="MFL9845754.1"/>
    </source>
</evidence>
<dbReference type="EMBL" id="JBELPZ010000021">
    <property type="protein sequence ID" value="MFL9845754.1"/>
    <property type="molecule type" value="Genomic_DNA"/>
</dbReference>
<accession>A0ABW8YZJ6</accession>
<keyword evidence="3" id="KW-1185">Reference proteome</keyword>
<dbReference type="Proteomes" id="UP001629156">
    <property type="component" value="Unassembled WGS sequence"/>
</dbReference>
<comment type="caution">
    <text evidence="2">The sequence shown here is derived from an EMBL/GenBank/DDBJ whole genome shotgun (WGS) entry which is preliminary data.</text>
</comment>
<reference evidence="2 3" key="1">
    <citation type="submission" date="2024-06" db="EMBL/GenBank/DDBJ databases">
        <authorList>
            <person name="Kaempfer P."/>
            <person name="Viver T."/>
        </authorList>
    </citation>
    <scope>NUCLEOTIDE SEQUENCE [LARGE SCALE GENOMIC DNA]</scope>
    <source>
        <strain evidence="2 3">ST-119</strain>
    </source>
</reference>
<dbReference type="RefSeq" id="WP_408086036.1">
    <property type="nucleotide sequence ID" value="NZ_JBELPZ010000021.1"/>
</dbReference>
<keyword evidence="1" id="KW-0472">Membrane</keyword>